<dbReference type="FunFam" id="3.50.50.60:FF:000521">
    <property type="entry name" value="FAD dependent oxidoreductase domain containing 2"/>
    <property type="match status" value="1"/>
</dbReference>
<dbReference type="AlphaFoldDB" id="A0A7M7SYA8"/>
<dbReference type="GO" id="GO:0004497">
    <property type="term" value="F:monooxygenase activity"/>
    <property type="evidence" value="ECO:0000318"/>
    <property type="project" value="GO_Central"/>
</dbReference>
<evidence type="ECO:0000313" key="4">
    <source>
        <dbReference type="Proteomes" id="UP000007110"/>
    </source>
</evidence>
<dbReference type="GeneID" id="115923503"/>
<feature type="chain" id="PRO_5036401845" description="FAD-dependent oxidoreductase domain-containing protein 2" evidence="2">
    <location>
        <begin position="28"/>
        <end position="629"/>
    </location>
</feature>
<keyword evidence="4" id="KW-1185">Reference proteome</keyword>
<dbReference type="EnsemblMetazoa" id="XM_030984310">
    <property type="protein sequence ID" value="XP_030840170"/>
    <property type="gene ID" value="LOC115923503"/>
</dbReference>
<evidence type="ECO:0000256" key="1">
    <source>
        <dbReference type="ARBA" id="ARBA00023002"/>
    </source>
</evidence>
<dbReference type="EnsemblMetazoa" id="XM_030984311">
    <property type="protein sequence ID" value="XP_030840171"/>
    <property type="gene ID" value="LOC115923503"/>
</dbReference>
<feature type="signal peptide" evidence="2">
    <location>
        <begin position="1"/>
        <end position="27"/>
    </location>
</feature>
<dbReference type="FunCoup" id="A0A7M7SYA8">
    <property type="interactions" value="311"/>
</dbReference>
<dbReference type="GO" id="GO:0036503">
    <property type="term" value="P:ERAD pathway"/>
    <property type="evidence" value="ECO:0000318"/>
    <property type="project" value="GO_Central"/>
</dbReference>
<dbReference type="Proteomes" id="UP000007110">
    <property type="component" value="Unassembled WGS sequence"/>
</dbReference>
<proteinExistence type="predicted"/>
<dbReference type="PANTHER" id="PTHR43539">
    <property type="entry name" value="FLAVIN-BINDING MONOOXYGENASE-LIKE PROTEIN (AFU_ORTHOLOGUE AFUA_4G09220)"/>
    <property type="match status" value="1"/>
</dbReference>
<keyword evidence="2" id="KW-0732">Signal</keyword>
<dbReference type="Pfam" id="PF13738">
    <property type="entry name" value="Pyr_redox_3"/>
    <property type="match status" value="1"/>
</dbReference>
<organism evidence="3 4">
    <name type="scientific">Strongylocentrotus purpuratus</name>
    <name type="common">Purple sea urchin</name>
    <dbReference type="NCBI Taxonomy" id="7668"/>
    <lineage>
        <taxon>Eukaryota</taxon>
        <taxon>Metazoa</taxon>
        <taxon>Echinodermata</taxon>
        <taxon>Eleutherozoa</taxon>
        <taxon>Echinozoa</taxon>
        <taxon>Echinoidea</taxon>
        <taxon>Euechinoidea</taxon>
        <taxon>Echinacea</taxon>
        <taxon>Camarodonta</taxon>
        <taxon>Echinidea</taxon>
        <taxon>Strongylocentrotidae</taxon>
        <taxon>Strongylocentrotus</taxon>
    </lineage>
</organism>
<dbReference type="SUPFAM" id="SSF51905">
    <property type="entry name" value="FAD/NAD(P)-binding domain"/>
    <property type="match status" value="1"/>
</dbReference>
<reference evidence="4" key="1">
    <citation type="submission" date="2015-02" db="EMBL/GenBank/DDBJ databases">
        <title>Genome sequencing for Strongylocentrotus purpuratus.</title>
        <authorList>
            <person name="Murali S."/>
            <person name="Liu Y."/>
            <person name="Vee V."/>
            <person name="English A."/>
            <person name="Wang M."/>
            <person name="Skinner E."/>
            <person name="Han Y."/>
            <person name="Muzny D.M."/>
            <person name="Worley K.C."/>
            <person name="Gibbs R.A."/>
        </authorList>
    </citation>
    <scope>NUCLEOTIDE SEQUENCE</scope>
</reference>
<dbReference type="OrthoDB" id="66881at2759"/>
<dbReference type="EnsemblMetazoa" id="XM_030984315">
    <property type="protein sequence ID" value="XP_030840175"/>
    <property type="gene ID" value="LOC575114"/>
</dbReference>
<dbReference type="InterPro" id="IPR036188">
    <property type="entry name" value="FAD/NAD-bd_sf"/>
</dbReference>
<sequence>MAFLQMILPFLLCTFLIPAYLTEESSAQKWNYCVVGAGPSGLQMGFFLERAGRNYVIFEKANMSGSFFNTYPRHRKLISINKRHTGKTNKEFNMRHDWNSLLSDDESLLMKHYSKEFFPDADTYVKYLNDYTTKLGLNVQYNTEISDIARHEPPNLSGQYFTMQDQHGNGYQCRVMVISTGMHKPNIPTFQGQEYTEGYEDMSLDRDDFEGKSVLILGRGNSAFETADHIIGSTNVIHVMGRSRVKMAWETHYVGDLRAINNGLLDTYQLKSLDGLLEADMVELSLVKRSDGRLQLIPQDGDLTIADKLVIDNFALRHPYDKVIRCLGFTFDFSIFENSTAPQPGSKKRTKKYPFVKANYEAAGIRGMFFAGTNTHSIDFKKSAGGFIHGFRYTTRVLHHLLEWRYHSVPWPSIRLPMMELLDRVVRRLNEASGLYQMFYVLSDVILLHKDTMEFEYLEEFPTLMLPWLQKASGHNHTEVLVLIMEYGKNFSGAGKDVFRSDRAVGEPEDAHLSNFLHPVIYHYKTIPTLEEMNGRSKHETIPKPDSIHHFVEDFLTDWTAPTSHILVFRRFLESVMGTDMRYFFDQQCFQLALTHTELPLSCQHYWENGQGLPATQTMLDSTAHMTWF</sequence>
<reference evidence="3" key="2">
    <citation type="submission" date="2021-01" db="UniProtKB">
        <authorList>
            <consortium name="EnsemblMetazoa"/>
        </authorList>
    </citation>
    <scope>IDENTIFICATION</scope>
</reference>
<dbReference type="GeneID" id="575114"/>
<protein>
    <recommendedName>
        <fullName evidence="5">FAD-dependent oxidoreductase domain-containing protein 2</fullName>
    </recommendedName>
</protein>
<dbReference type="KEGG" id="spu:115923503"/>
<evidence type="ECO:0008006" key="5">
    <source>
        <dbReference type="Google" id="ProtNLM"/>
    </source>
</evidence>
<evidence type="ECO:0000256" key="2">
    <source>
        <dbReference type="SAM" id="SignalP"/>
    </source>
</evidence>
<dbReference type="GO" id="GO:0050660">
    <property type="term" value="F:flavin adenine dinucleotide binding"/>
    <property type="evidence" value="ECO:0000318"/>
    <property type="project" value="GO_Central"/>
</dbReference>
<dbReference type="Gene3D" id="3.50.50.60">
    <property type="entry name" value="FAD/NAD(P)-binding domain"/>
    <property type="match status" value="2"/>
</dbReference>
<accession>A0A7M7SYA8</accession>
<dbReference type="PRINTS" id="PR00368">
    <property type="entry name" value="FADPNR"/>
</dbReference>
<dbReference type="InParanoid" id="A0A7M7SYA8"/>
<keyword evidence="1" id="KW-0560">Oxidoreductase</keyword>
<dbReference type="InterPro" id="IPR050982">
    <property type="entry name" value="Auxin_biosynth/cation_transpt"/>
</dbReference>
<dbReference type="OMA" id="KGQAYQC"/>
<name>A0A7M7SYA8_STRPU</name>
<dbReference type="RefSeq" id="XP_030840175.1">
    <property type="nucleotide sequence ID" value="XM_030984315.1"/>
</dbReference>
<dbReference type="KEGG" id="spu:575114"/>
<dbReference type="RefSeq" id="XP_030840170.1">
    <property type="nucleotide sequence ID" value="XM_030984310.1"/>
</dbReference>
<evidence type="ECO:0000313" key="3">
    <source>
        <dbReference type="EnsemblMetazoa" id="XP_030840171"/>
    </source>
</evidence>
<dbReference type="RefSeq" id="XP_030840171.1">
    <property type="nucleotide sequence ID" value="XM_030984311.1"/>
</dbReference>
<dbReference type="PANTHER" id="PTHR43539:SF23">
    <property type="entry name" value="FAD-DEPENDENT OXIDOREDUCTASE DOMAIN-CONTAINING PROTEIN 2"/>
    <property type="match status" value="1"/>
</dbReference>
<dbReference type="GO" id="GO:0005788">
    <property type="term" value="C:endoplasmic reticulum lumen"/>
    <property type="evidence" value="ECO:0000318"/>
    <property type="project" value="GO_Central"/>
</dbReference>